<dbReference type="GO" id="GO:0004741">
    <property type="term" value="F:[pyruvate dehydrogenase (acetyl-transferring)]-phosphatase activity"/>
    <property type="evidence" value="ECO:0007669"/>
    <property type="project" value="TreeGrafter"/>
</dbReference>
<dbReference type="PANTHER" id="PTHR13832">
    <property type="entry name" value="PROTEIN PHOSPHATASE 2C"/>
    <property type="match status" value="1"/>
</dbReference>
<dbReference type="SUPFAM" id="SSF81606">
    <property type="entry name" value="PP2C-like"/>
    <property type="match status" value="1"/>
</dbReference>
<dbReference type="AlphaFoldDB" id="A0A9P5X6K9"/>
<gene>
    <name evidence="3" type="ORF">P691DRAFT_709788</name>
</gene>
<keyword evidence="4" id="KW-1185">Reference proteome</keyword>
<dbReference type="SMART" id="SM00332">
    <property type="entry name" value="PP2Cc"/>
    <property type="match status" value="1"/>
</dbReference>
<sequence length="578" mass="64611">MLKTCIRNYRPKPRRLDDISSFIGSSSSPLYIHPLRRLHTPPPRHQSRRGYASILCGFASTALLCGLALCASKWEALVPFGTIHADADVDDSAEASETKKEDGPKDYTTCAPPSYYREFWEMGSKTLEEYLSHSSEIYKVDTPCGVPRYDVSVVGSGSITTCLSSASFIELPSHYWVIFGIYDGHNGNQVASHLANHLRHSIMGTLVDLYSKHAILSDAHIDLGGSPDYTDYWYGALGRPYPPAEEFDVAVKQGFTNVDKEIVEEASERALDAAKRHENAEPQQENLLSYPDAAGLVARAYAGSSALVAVYESDTRQLRMANTGDSRAVLGRRLVNDRGEESYEVHVLTHDMAVPSGFIDDPPKRIQKPTHLVHAFGDGPWKWSEERRQQLSDAFPFIISHEKPFAPASAEPVITTIETRPGDFLVMASQGFWSSLTNEEAVGLVGLWLKKHRRYVFGDREPEDKDVVSIYDPETSSVVPSPQRVPVAALTRSFLRKDVFEREDLPVQFAGENDETFMYRFWSSPKKFVNVDRNVAQHLVRNAIGGANQDVMEALLRMGVPKSRQYRNDVSVEVVFFA</sequence>
<dbReference type="InterPro" id="IPR036457">
    <property type="entry name" value="PPM-type-like_dom_sf"/>
</dbReference>
<keyword evidence="1" id="KW-0812">Transmembrane</keyword>
<dbReference type="InterPro" id="IPR001932">
    <property type="entry name" value="PPM-type_phosphatase-like_dom"/>
</dbReference>
<dbReference type="GO" id="GO:0005739">
    <property type="term" value="C:mitochondrion"/>
    <property type="evidence" value="ECO:0007669"/>
    <property type="project" value="TreeGrafter"/>
</dbReference>
<dbReference type="EMBL" id="MU151282">
    <property type="protein sequence ID" value="KAF9445773.1"/>
    <property type="molecule type" value="Genomic_DNA"/>
</dbReference>
<accession>A0A9P5X6K9</accession>
<name>A0A9P5X6K9_9AGAR</name>
<dbReference type="Pfam" id="PF00481">
    <property type="entry name" value="PP2C"/>
    <property type="match status" value="2"/>
</dbReference>
<reference evidence="3" key="1">
    <citation type="submission" date="2020-11" db="EMBL/GenBank/DDBJ databases">
        <authorList>
            <consortium name="DOE Joint Genome Institute"/>
            <person name="Ahrendt S."/>
            <person name="Riley R."/>
            <person name="Andreopoulos W."/>
            <person name="Labutti K."/>
            <person name="Pangilinan J."/>
            <person name="Ruiz-Duenas F.J."/>
            <person name="Barrasa J.M."/>
            <person name="Sanchez-Garcia M."/>
            <person name="Camarero S."/>
            <person name="Miyauchi S."/>
            <person name="Serrano A."/>
            <person name="Linde D."/>
            <person name="Babiker R."/>
            <person name="Drula E."/>
            <person name="Ayuso-Fernandez I."/>
            <person name="Pacheco R."/>
            <person name="Padilla G."/>
            <person name="Ferreira P."/>
            <person name="Barriuso J."/>
            <person name="Kellner H."/>
            <person name="Castanera R."/>
            <person name="Alfaro M."/>
            <person name="Ramirez L."/>
            <person name="Pisabarro A.G."/>
            <person name="Kuo A."/>
            <person name="Tritt A."/>
            <person name="Lipzen A."/>
            <person name="He G."/>
            <person name="Yan M."/>
            <person name="Ng V."/>
            <person name="Cullen D."/>
            <person name="Martin F."/>
            <person name="Rosso M.-N."/>
            <person name="Henrissat B."/>
            <person name="Hibbett D."/>
            <person name="Martinez A.T."/>
            <person name="Grigoriev I.V."/>
        </authorList>
    </citation>
    <scope>NUCLEOTIDE SEQUENCE</scope>
    <source>
        <strain evidence="3">MF-IS2</strain>
    </source>
</reference>
<proteinExistence type="predicted"/>
<evidence type="ECO:0000313" key="4">
    <source>
        <dbReference type="Proteomes" id="UP000807342"/>
    </source>
</evidence>
<keyword evidence="1" id="KW-0472">Membrane</keyword>
<dbReference type="PANTHER" id="PTHR13832:SF792">
    <property type="entry name" value="GM14286P"/>
    <property type="match status" value="1"/>
</dbReference>
<organism evidence="3 4">
    <name type="scientific">Macrolepiota fuliginosa MF-IS2</name>
    <dbReference type="NCBI Taxonomy" id="1400762"/>
    <lineage>
        <taxon>Eukaryota</taxon>
        <taxon>Fungi</taxon>
        <taxon>Dikarya</taxon>
        <taxon>Basidiomycota</taxon>
        <taxon>Agaricomycotina</taxon>
        <taxon>Agaricomycetes</taxon>
        <taxon>Agaricomycetidae</taxon>
        <taxon>Agaricales</taxon>
        <taxon>Agaricineae</taxon>
        <taxon>Agaricaceae</taxon>
        <taxon>Macrolepiota</taxon>
    </lineage>
</organism>
<comment type="caution">
    <text evidence="3">The sequence shown here is derived from an EMBL/GenBank/DDBJ whole genome shotgun (WGS) entry which is preliminary data.</text>
</comment>
<dbReference type="Gene3D" id="3.60.40.10">
    <property type="entry name" value="PPM-type phosphatase domain"/>
    <property type="match status" value="1"/>
</dbReference>
<protein>
    <submittedName>
        <fullName evidence="3">Protein serine/threonine phosphatase 2C</fullName>
    </submittedName>
</protein>
<evidence type="ECO:0000313" key="3">
    <source>
        <dbReference type="EMBL" id="KAF9445773.1"/>
    </source>
</evidence>
<dbReference type="Proteomes" id="UP000807342">
    <property type="component" value="Unassembled WGS sequence"/>
</dbReference>
<dbReference type="OrthoDB" id="420076at2759"/>
<keyword evidence="1" id="KW-1133">Transmembrane helix</keyword>
<dbReference type="PROSITE" id="PS51746">
    <property type="entry name" value="PPM_2"/>
    <property type="match status" value="1"/>
</dbReference>
<evidence type="ECO:0000259" key="2">
    <source>
        <dbReference type="PROSITE" id="PS51746"/>
    </source>
</evidence>
<feature type="domain" description="PPM-type phosphatase" evidence="2">
    <location>
        <begin position="160"/>
        <end position="577"/>
    </location>
</feature>
<dbReference type="CDD" id="cd00143">
    <property type="entry name" value="PP2Cc"/>
    <property type="match status" value="1"/>
</dbReference>
<evidence type="ECO:0000256" key="1">
    <source>
        <dbReference type="SAM" id="Phobius"/>
    </source>
</evidence>
<feature type="transmembrane region" description="Helical" evidence="1">
    <location>
        <begin position="50"/>
        <end position="69"/>
    </location>
</feature>
<dbReference type="InterPro" id="IPR015655">
    <property type="entry name" value="PP2C"/>
</dbReference>